<dbReference type="InterPro" id="IPR003838">
    <property type="entry name" value="ABC3_permease_C"/>
</dbReference>
<accession>A0A6N3C835</accession>
<dbReference type="AlphaFoldDB" id="A0A6N3C835"/>
<sequence>MQGLADNKSVEKGGIYVTNRFAELAGIKKGETLKVTPYQDSKSYSFEVKGIVTSETNQGAYIRSETFEAAGGKFNPQTLLVDKTVSKDDIKNDQNILSVINKSDQEKNAYDFVSSLMSVFLMIIGFALLLVIVVLYNLGSLNFVERMRDYATLQVLGFSKKNLQLITMIENLMSTSIGWILGIPMGICFLRCYVANFSTIRIEYTAYITWQVLLIASALVSVTSAVTTLIISHKIKTINMVETLKGVE</sequence>
<proteinExistence type="predicted"/>
<gene>
    <name evidence="8" type="ORF">SLLFYP71_01529</name>
</gene>
<evidence type="ECO:0000256" key="3">
    <source>
        <dbReference type="ARBA" id="ARBA00022692"/>
    </source>
</evidence>
<evidence type="ECO:0000256" key="1">
    <source>
        <dbReference type="ARBA" id="ARBA00004651"/>
    </source>
</evidence>
<evidence type="ECO:0000259" key="7">
    <source>
        <dbReference type="Pfam" id="PF02687"/>
    </source>
</evidence>
<comment type="subcellular location">
    <subcellularLocation>
        <location evidence="1">Cell membrane</location>
        <topology evidence="1">Multi-pass membrane protein</topology>
    </subcellularLocation>
</comment>
<feature type="domain" description="ABC3 transporter permease C-terminal" evidence="7">
    <location>
        <begin position="122"/>
        <end position="239"/>
    </location>
</feature>
<keyword evidence="3 6" id="KW-0812">Transmembrane</keyword>
<feature type="transmembrane region" description="Helical" evidence="6">
    <location>
        <begin position="177"/>
        <end position="196"/>
    </location>
</feature>
<dbReference type="PANTHER" id="PTHR30287">
    <property type="entry name" value="MEMBRANE COMPONENT OF PREDICTED ABC SUPERFAMILY METABOLITE UPTAKE TRANSPORTER"/>
    <property type="match status" value="1"/>
</dbReference>
<evidence type="ECO:0000313" key="8">
    <source>
        <dbReference type="EMBL" id="VYU12212.1"/>
    </source>
</evidence>
<name>A0A6N3C835_9STRE</name>
<organism evidence="8">
    <name type="scientific">Streptococcus lutetiensis</name>
    <dbReference type="NCBI Taxonomy" id="150055"/>
    <lineage>
        <taxon>Bacteria</taxon>
        <taxon>Bacillati</taxon>
        <taxon>Bacillota</taxon>
        <taxon>Bacilli</taxon>
        <taxon>Lactobacillales</taxon>
        <taxon>Streptococcaceae</taxon>
        <taxon>Streptococcus</taxon>
    </lineage>
</organism>
<keyword evidence="5 6" id="KW-0472">Membrane</keyword>
<keyword evidence="2" id="KW-1003">Cell membrane</keyword>
<dbReference type="InterPro" id="IPR038766">
    <property type="entry name" value="Membrane_comp_ABC_pdt"/>
</dbReference>
<dbReference type="Pfam" id="PF02687">
    <property type="entry name" value="FtsX"/>
    <property type="match status" value="1"/>
</dbReference>
<keyword evidence="4 6" id="KW-1133">Transmembrane helix</keyword>
<reference evidence="8" key="1">
    <citation type="submission" date="2019-11" db="EMBL/GenBank/DDBJ databases">
        <authorList>
            <person name="Feng L."/>
        </authorList>
    </citation>
    <scope>NUCLEOTIDE SEQUENCE</scope>
    <source>
        <strain evidence="8">SLutetiensisLFYP71</strain>
    </source>
</reference>
<dbReference type="GO" id="GO:0005886">
    <property type="term" value="C:plasma membrane"/>
    <property type="evidence" value="ECO:0007669"/>
    <property type="project" value="UniProtKB-SubCell"/>
</dbReference>
<dbReference type="EMBL" id="CACRUI010000025">
    <property type="protein sequence ID" value="VYU12212.1"/>
    <property type="molecule type" value="Genomic_DNA"/>
</dbReference>
<evidence type="ECO:0000256" key="2">
    <source>
        <dbReference type="ARBA" id="ARBA00022475"/>
    </source>
</evidence>
<feature type="transmembrane region" description="Helical" evidence="6">
    <location>
        <begin position="116"/>
        <end position="138"/>
    </location>
</feature>
<dbReference type="PANTHER" id="PTHR30287:SF1">
    <property type="entry name" value="INNER MEMBRANE PROTEIN"/>
    <property type="match status" value="1"/>
</dbReference>
<evidence type="ECO:0000256" key="5">
    <source>
        <dbReference type="ARBA" id="ARBA00023136"/>
    </source>
</evidence>
<protein>
    <submittedName>
        <fullName evidence="8">FtsX-like permease family protein</fullName>
    </submittedName>
</protein>
<evidence type="ECO:0000256" key="4">
    <source>
        <dbReference type="ARBA" id="ARBA00022989"/>
    </source>
</evidence>
<evidence type="ECO:0000256" key="6">
    <source>
        <dbReference type="SAM" id="Phobius"/>
    </source>
</evidence>
<feature type="transmembrane region" description="Helical" evidence="6">
    <location>
        <begin position="208"/>
        <end position="231"/>
    </location>
</feature>